<evidence type="ECO:0000313" key="2">
    <source>
        <dbReference type="EMBL" id="MBD1546463.1"/>
    </source>
</evidence>
<dbReference type="EMBL" id="JABFCZ010000009">
    <property type="protein sequence ID" value="MBD1546463.1"/>
    <property type="molecule type" value="Genomic_DNA"/>
</dbReference>
<feature type="region of interest" description="Disordered" evidence="1">
    <location>
        <begin position="1"/>
        <end position="21"/>
    </location>
</feature>
<dbReference type="RefSeq" id="WP_190291136.1">
    <property type="nucleotide sequence ID" value="NZ_JABFCZ010000009.1"/>
</dbReference>
<feature type="region of interest" description="Disordered" evidence="1">
    <location>
        <begin position="58"/>
        <end position="86"/>
    </location>
</feature>
<accession>A0A926P018</accession>
<protein>
    <submittedName>
        <fullName evidence="2">Uncharacterized protein</fullName>
    </submittedName>
</protein>
<gene>
    <name evidence="2" type="ORF">HK439_09330</name>
</gene>
<dbReference type="AlphaFoldDB" id="A0A926P018"/>
<feature type="compositionally biased region" description="Basic and acidic residues" evidence="1">
    <location>
        <begin position="61"/>
        <end position="75"/>
    </location>
</feature>
<reference evidence="2" key="1">
    <citation type="submission" date="2020-05" db="EMBL/GenBank/DDBJ databases">
        <title>Identification of trans-AT polyketide cluster in two marine bacteria, producers of a novel glutaramide-containing polyketide sesbanimide D and analogs.</title>
        <authorList>
            <person name="Kacar D."/>
            <person name="Rodriguez P."/>
            <person name="Canedo L."/>
            <person name="Gonzalez E."/>
            <person name="Galan B."/>
            <person name="De La Calle F."/>
            <person name="Garcia J.L."/>
        </authorList>
    </citation>
    <scope>NUCLEOTIDE SEQUENCE</scope>
    <source>
        <strain evidence="2">PHM038</strain>
    </source>
</reference>
<name>A0A926P018_9HYPH</name>
<sequence length="86" mass="9258">MPEGIGYGVQAASASSAATSQRQKVAEQVERISARKEKTVAAVVQRQASFSANRAETLTRQAEKAQDRVESREARNGLGLRLDVSV</sequence>
<comment type="caution">
    <text evidence="2">The sequence shown here is derived from an EMBL/GenBank/DDBJ whole genome shotgun (WGS) entry which is preliminary data.</text>
</comment>
<organism evidence="2 3">
    <name type="scientific">Roseibium aggregatum</name>
    <dbReference type="NCBI Taxonomy" id="187304"/>
    <lineage>
        <taxon>Bacteria</taxon>
        <taxon>Pseudomonadati</taxon>
        <taxon>Pseudomonadota</taxon>
        <taxon>Alphaproteobacteria</taxon>
        <taxon>Hyphomicrobiales</taxon>
        <taxon>Stappiaceae</taxon>
        <taxon>Roseibium</taxon>
    </lineage>
</organism>
<evidence type="ECO:0000313" key="3">
    <source>
        <dbReference type="Proteomes" id="UP000598467"/>
    </source>
</evidence>
<dbReference type="Proteomes" id="UP000598467">
    <property type="component" value="Unassembled WGS sequence"/>
</dbReference>
<proteinExistence type="predicted"/>
<evidence type="ECO:0000256" key="1">
    <source>
        <dbReference type="SAM" id="MobiDB-lite"/>
    </source>
</evidence>